<protein>
    <recommendedName>
        <fullName evidence="8">Fringe-like glycosyltransferase domain-containing protein</fullName>
    </recommendedName>
</protein>
<dbReference type="InterPro" id="IPR003378">
    <property type="entry name" value="Fringe-like_glycosylTrfase"/>
</dbReference>
<sequence length="67" mass="8174">MKFIKQETFHEQITFSYSRYSKDEMNVVRIDGFDTRIDPTRLVNSLLFICFKIKNLITKIYSQENYR</sequence>
<keyword evidence="3" id="KW-0808">Transferase</keyword>
<evidence type="ECO:0000256" key="1">
    <source>
        <dbReference type="ARBA" id="ARBA00004606"/>
    </source>
</evidence>
<evidence type="ECO:0000256" key="4">
    <source>
        <dbReference type="ARBA" id="ARBA00022692"/>
    </source>
</evidence>
<name>A0AAW1DQY7_9HEMI</name>
<comment type="subcellular location">
    <subcellularLocation>
        <location evidence="1">Membrane</location>
        <topology evidence="1">Single-pass type II membrane protein</topology>
    </subcellularLocation>
</comment>
<keyword evidence="2" id="KW-0328">Glycosyltransferase</keyword>
<keyword evidence="6" id="KW-1133">Transmembrane helix</keyword>
<proteinExistence type="predicted"/>
<dbReference type="GO" id="GO:0016020">
    <property type="term" value="C:membrane"/>
    <property type="evidence" value="ECO:0007669"/>
    <property type="project" value="UniProtKB-SubCell"/>
</dbReference>
<keyword evidence="4" id="KW-0812">Transmembrane</keyword>
<organism evidence="9 10">
    <name type="scientific">Rhynocoris fuscipes</name>
    <dbReference type="NCBI Taxonomy" id="488301"/>
    <lineage>
        <taxon>Eukaryota</taxon>
        <taxon>Metazoa</taxon>
        <taxon>Ecdysozoa</taxon>
        <taxon>Arthropoda</taxon>
        <taxon>Hexapoda</taxon>
        <taxon>Insecta</taxon>
        <taxon>Pterygota</taxon>
        <taxon>Neoptera</taxon>
        <taxon>Paraneoptera</taxon>
        <taxon>Hemiptera</taxon>
        <taxon>Heteroptera</taxon>
        <taxon>Panheteroptera</taxon>
        <taxon>Cimicomorpha</taxon>
        <taxon>Reduviidae</taxon>
        <taxon>Harpactorinae</taxon>
        <taxon>Harpactorini</taxon>
        <taxon>Rhynocoris</taxon>
    </lineage>
</organism>
<accession>A0AAW1DQY7</accession>
<evidence type="ECO:0000313" key="10">
    <source>
        <dbReference type="Proteomes" id="UP001461498"/>
    </source>
</evidence>
<dbReference type="EMBL" id="JAPXFL010000001">
    <property type="protein sequence ID" value="KAK9512909.1"/>
    <property type="molecule type" value="Genomic_DNA"/>
</dbReference>
<evidence type="ECO:0000256" key="6">
    <source>
        <dbReference type="ARBA" id="ARBA00022989"/>
    </source>
</evidence>
<dbReference type="Proteomes" id="UP001461498">
    <property type="component" value="Unassembled WGS sequence"/>
</dbReference>
<evidence type="ECO:0000256" key="7">
    <source>
        <dbReference type="ARBA" id="ARBA00023136"/>
    </source>
</evidence>
<dbReference type="GO" id="GO:0016757">
    <property type="term" value="F:glycosyltransferase activity"/>
    <property type="evidence" value="ECO:0007669"/>
    <property type="project" value="UniProtKB-KW"/>
</dbReference>
<feature type="domain" description="Fringe-like glycosyltransferase" evidence="8">
    <location>
        <begin position="1"/>
        <end position="41"/>
    </location>
</feature>
<evidence type="ECO:0000256" key="3">
    <source>
        <dbReference type="ARBA" id="ARBA00022679"/>
    </source>
</evidence>
<evidence type="ECO:0000313" key="9">
    <source>
        <dbReference type="EMBL" id="KAK9512909.1"/>
    </source>
</evidence>
<keyword evidence="10" id="KW-1185">Reference proteome</keyword>
<keyword evidence="7" id="KW-0472">Membrane</keyword>
<evidence type="ECO:0000256" key="5">
    <source>
        <dbReference type="ARBA" id="ARBA00022968"/>
    </source>
</evidence>
<keyword evidence="5" id="KW-0735">Signal-anchor</keyword>
<evidence type="ECO:0000256" key="2">
    <source>
        <dbReference type="ARBA" id="ARBA00022676"/>
    </source>
</evidence>
<comment type="caution">
    <text evidence="9">The sequence shown here is derived from an EMBL/GenBank/DDBJ whole genome shotgun (WGS) entry which is preliminary data.</text>
</comment>
<dbReference type="Pfam" id="PF02434">
    <property type="entry name" value="Fringe"/>
    <property type="match status" value="1"/>
</dbReference>
<evidence type="ECO:0000259" key="8">
    <source>
        <dbReference type="Pfam" id="PF02434"/>
    </source>
</evidence>
<gene>
    <name evidence="9" type="ORF">O3M35_001220</name>
</gene>
<reference evidence="9 10" key="1">
    <citation type="submission" date="2022-12" db="EMBL/GenBank/DDBJ databases">
        <title>Chromosome-level genome assembly of true bugs.</title>
        <authorList>
            <person name="Ma L."/>
            <person name="Li H."/>
        </authorList>
    </citation>
    <scope>NUCLEOTIDE SEQUENCE [LARGE SCALE GENOMIC DNA]</scope>
    <source>
        <strain evidence="9">Lab_2022b</strain>
    </source>
</reference>
<dbReference type="AlphaFoldDB" id="A0AAW1DQY7"/>